<dbReference type="EMBL" id="BGPR01011287">
    <property type="protein sequence ID" value="GBN50544.1"/>
    <property type="molecule type" value="Genomic_DNA"/>
</dbReference>
<name>A0A4Y2PGU5_ARAVE</name>
<evidence type="ECO:0000313" key="2">
    <source>
        <dbReference type="Proteomes" id="UP000499080"/>
    </source>
</evidence>
<dbReference type="Proteomes" id="UP000499080">
    <property type="component" value="Unassembled WGS sequence"/>
</dbReference>
<keyword evidence="2" id="KW-1185">Reference proteome</keyword>
<evidence type="ECO:0000313" key="1">
    <source>
        <dbReference type="EMBL" id="GBN50544.1"/>
    </source>
</evidence>
<gene>
    <name evidence="1" type="ORF">AVEN_213232_1</name>
</gene>
<sequence length="141" mass="16262">MLYTTINVSRCAILHENDVLKASTLLKFWDYKIPQHITVPLSCERNRFGLHLQLSLQKIQSNDKGSHKTILYCNFVRMQGLFLDSVRFFRCPNFTIVGVNVPIEAEVGFVIPQNVPWPSDVNHHSNTQVQKLYEPLIPVLQ</sequence>
<proteinExistence type="predicted"/>
<organism evidence="1 2">
    <name type="scientific">Araneus ventricosus</name>
    <name type="common">Orbweaver spider</name>
    <name type="synonym">Epeira ventricosa</name>
    <dbReference type="NCBI Taxonomy" id="182803"/>
    <lineage>
        <taxon>Eukaryota</taxon>
        <taxon>Metazoa</taxon>
        <taxon>Ecdysozoa</taxon>
        <taxon>Arthropoda</taxon>
        <taxon>Chelicerata</taxon>
        <taxon>Arachnida</taxon>
        <taxon>Araneae</taxon>
        <taxon>Araneomorphae</taxon>
        <taxon>Entelegynae</taxon>
        <taxon>Araneoidea</taxon>
        <taxon>Araneidae</taxon>
        <taxon>Araneus</taxon>
    </lineage>
</organism>
<reference evidence="1 2" key="1">
    <citation type="journal article" date="2019" name="Sci. Rep.">
        <title>Orb-weaving spider Araneus ventricosus genome elucidates the spidroin gene catalogue.</title>
        <authorList>
            <person name="Kono N."/>
            <person name="Nakamura H."/>
            <person name="Ohtoshi R."/>
            <person name="Moran D.A.P."/>
            <person name="Shinohara A."/>
            <person name="Yoshida Y."/>
            <person name="Fujiwara M."/>
            <person name="Mori M."/>
            <person name="Tomita M."/>
            <person name="Arakawa K."/>
        </authorList>
    </citation>
    <scope>NUCLEOTIDE SEQUENCE [LARGE SCALE GENOMIC DNA]</scope>
</reference>
<comment type="caution">
    <text evidence="1">The sequence shown here is derived from an EMBL/GenBank/DDBJ whole genome shotgun (WGS) entry which is preliminary data.</text>
</comment>
<accession>A0A4Y2PGU5</accession>
<dbReference type="AlphaFoldDB" id="A0A4Y2PGU5"/>
<protein>
    <submittedName>
        <fullName evidence="1">Uncharacterized protein</fullName>
    </submittedName>
</protein>